<evidence type="ECO:0000256" key="5">
    <source>
        <dbReference type="SAM" id="Phobius"/>
    </source>
</evidence>
<reference evidence="7 8" key="1">
    <citation type="submission" date="2024-10" db="EMBL/GenBank/DDBJ databases">
        <title>The Natural Products Discovery Center: Release of the First 8490 Sequenced Strains for Exploring Actinobacteria Biosynthetic Diversity.</title>
        <authorList>
            <person name="Kalkreuter E."/>
            <person name="Kautsar S.A."/>
            <person name="Yang D."/>
            <person name="Bader C.D."/>
            <person name="Teijaro C.N."/>
            <person name="Fluegel L."/>
            <person name="Davis C.M."/>
            <person name="Simpson J.R."/>
            <person name="Lauterbach L."/>
            <person name="Steele A.D."/>
            <person name="Gui C."/>
            <person name="Meng S."/>
            <person name="Li G."/>
            <person name="Viehrig K."/>
            <person name="Ye F."/>
            <person name="Su P."/>
            <person name="Kiefer A.F."/>
            <person name="Nichols A."/>
            <person name="Cepeda A.J."/>
            <person name="Yan W."/>
            <person name="Fan B."/>
            <person name="Jiang Y."/>
            <person name="Adhikari A."/>
            <person name="Zheng C.-J."/>
            <person name="Schuster L."/>
            <person name="Cowan T.M."/>
            <person name="Smanski M.J."/>
            <person name="Chevrette M.G."/>
            <person name="De Carvalho L.P.S."/>
            <person name="Shen B."/>
        </authorList>
    </citation>
    <scope>NUCLEOTIDE SEQUENCE [LARGE SCALE GENOMIC DNA]</scope>
    <source>
        <strain evidence="7 8">NPDC020568</strain>
    </source>
</reference>
<dbReference type="Proteomes" id="UP001611263">
    <property type="component" value="Unassembled WGS sequence"/>
</dbReference>
<feature type="domain" description="SLC26A/SulP transporter" evidence="6">
    <location>
        <begin position="11"/>
        <end position="240"/>
    </location>
</feature>
<dbReference type="InterPro" id="IPR011547">
    <property type="entry name" value="SLC26A/SulP_dom"/>
</dbReference>
<evidence type="ECO:0000259" key="6">
    <source>
        <dbReference type="Pfam" id="PF00916"/>
    </source>
</evidence>
<evidence type="ECO:0000256" key="4">
    <source>
        <dbReference type="ARBA" id="ARBA00023136"/>
    </source>
</evidence>
<dbReference type="InterPro" id="IPR001902">
    <property type="entry name" value="SLC26A/SulP_fam"/>
</dbReference>
<protein>
    <submittedName>
        <fullName evidence="7">SulP family inorganic anion transporter</fullName>
    </submittedName>
</protein>
<keyword evidence="8" id="KW-1185">Reference proteome</keyword>
<feature type="transmembrane region" description="Helical" evidence="5">
    <location>
        <begin position="59"/>
        <end position="82"/>
    </location>
</feature>
<evidence type="ECO:0000313" key="8">
    <source>
        <dbReference type="Proteomes" id="UP001611263"/>
    </source>
</evidence>
<feature type="transmembrane region" description="Helical" evidence="5">
    <location>
        <begin position="102"/>
        <end position="122"/>
    </location>
</feature>
<dbReference type="PANTHER" id="PTHR11814">
    <property type="entry name" value="SULFATE TRANSPORTER"/>
    <property type="match status" value="1"/>
</dbReference>
<evidence type="ECO:0000256" key="1">
    <source>
        <dbReference type="ARBA" id="ARBA00004141"/>
    </source>
</evidence>
<sequence length="324" mass="33905">MLRALQGSGGTSLAPLAAGQPDRYAALAAVLAVLVGGVCLAAALARLGVLADMLSKPVLVGYLAGIAGTMIVSQLGAVTGVPISGNDVAAQMRSLAAHLGDWHWPTVLLAAAVLATLVVLAWRTPRVPGPLLAVLAATAVVAVFDFTRYGIEVAGTIPADFPALQIPRVSSGDIAALLLPAVGIAVVGFSDTILTARAFAGRHRRHVDANIELGALGATNLSAGVLQGFPVSCSGSRTSIIDAMVAAHRSIRWSPCRWCWRPPPSLRCWRWACSTGYSSRSRCRCWTCCGASPAPTMRSWASSRTWRGCTISTTTRRRARCPGW</sequence>
<dbReference type="RefSeq" id="WP_396890856.1">
    <property type="nucleotide sequence ID" value="NZ_JBIRUQ010000003.1"/>
</dbReference>
<name>A0ABW7TLD9_9NOCA</name>
<keyword evidence="3 5" id="KW-1133">Transmembrane helix</keyword>
<feature type="transmembrane region" description="Helical" evidence="5">
    <location>
        <begin position="174"/>
        <end position="196"/>
    </location>
</feature>
<organism evidence="7 8">
    <name type="scientific">Nocardia carnea</name>
    <dbReference type="NCBI Taxonomy" id="37328"/>
    <lineage>
        <taxon>Bacteria</taxon>
        <taxon>Bacillati</taxon>
        <taxon>Actinomycetota</taxon>
        <taxon>Actinomycetes</taxon>
        <taxon>Mycobacteriales</taxon>
        <taxon>Nocardiaceae</taxon>
        <taxon>Nocardia</taxon>
    </lineage>
</organism>
<feature type="transmembrane region" description="Helical" evidence="5">
    <location>
        <begin position="24"/>
        <end position="47"/>
    </location>
</feature>
<keyword evidence="2 5" id="KW-0812">Transmembrane</keyword>
<accession>A0ABW7TLD9</accession>
<dbReference type="EMBL" id="JBIRUQ010000003">
    <property type="protein sequence ID" value="MFI1461866.1"/>
    <property type="molecule type" value="Genomic_DNA"/>
</dbReference>
<keyword evidence="4 5" id="KW-0472">Membrane</keyword>
<proteinExistence type="predicted"/>
<comment type="caution">
    <text evidence="7">The sequence shown here is derived from an EMBL/GenBank/DDBJ whole genome shotgun (WGS) entry which is preliminary data.</text>
</comment>
<evidence type="ECO:0000256" key="3">
    <source>
        <dbReference type="ARBA" id="ARBA00022989"/>
    </source>
</evidence>
<gene>
    <name evidence="7" type="ORF">ACH4WX_14215</name>
</gene>
<dbReference type="Pfam" id="PF00916">
    <property type="entry name" value="Sulfate_transp"/>
    <property type="match status" value="1"/>
</dbReference>
<evidence type="ECO:0000313" key="7">
    <source>
        <dbReference type="EMBL" id="MFI1461866.1"/>
    </source>
</evidence>
<evidence type="ECO:0000256" key="2">
    <source>
        <dbReference type="ARBA" id="ARBA00022692"/>
    </source>
</evidence>
<feature type="transmembrane region" description="Helical" evidence="5">
    <location>
        <begin position="129"/>
        <end position="151"/>
    </location>
</feature>
<comment type="subcellular location">
    <subcellularLocation>
        <location evidence="1">Membrane</location>
        <topology evidence="1">Multi-pass membrane protein</topology>
    </subcellularLocation>
</comment>